<feature type="domain" description="3-hydroxyisobutyrate dehydrogenase-like NAD-binding" evidence="5">
    <location>
        <begin position="163"/>
        <end position="283"/>
    </location>
</feature>
<dbReference type="EMBL" id="JAFBXF010000020">
    <property type="protein sequence ID" value="MBM2419497.1"/>
    <property type="molecule type" value="Genomic_DNA"/>
</dbReference>
<evidence type="ECO:0000259" key="4">
    <source>
        <dbReference type="Pfam" id="PF03446"/>
    </source>
</evidence>
<dbReference type="Pfam" id="PF14833">
    <property type="entry name" value="NAD_binding_11"/>
    <property type="match status" value="1"/>
</dbReference>
<dbReference type="PIRSF" id="PIRSF000103">
    <property type="entry name" value="HIBADH"/>
    <property type="match status" value="1"/>
</dbReference>
<dbReference type="AlphaFoldDB" id="A0A9Q2P3M8"/>
<reference evidence="6 9" key="1">
    <citation type="submission" date="2021-01" db="EMBL/GenBank/DDBJ databases">
        <title>Diatom-associated Roseobacters Show Island Model of Population Structure.</title>
        <authorList>
            <person name="Qu L."/>
            <person name="Feng X."/>
            <person name="Chen Y."/>
            <person name="Li L."/>
            <person name="Wang X."/>
            <person name="Hu Z."/>
            <person name="Wang H."/>
            <person name="Luo H."/>
        </authorList>
    </citation>
    <scope>NUCLEOTIDE SEQUENCE</scope>
    <source>
        <strain evidence="7 9">CC28-63</strain>
        <strain evidence="6">CC28-69</strain>
    </source>
</reference>
<dbReference type="PANTHER" id="PTHR43580">
    <property type="entry name" value="OXIDOREDUCTASE GLYR1-RELATED"/>
    <property type="match status" value="1"/>
</dbReference>
<dbReference type="Proteomes" id="UP000755667">
    <property type="component" value="Unassembled WGS sequence"/>
</dbReference>
<dbReference type="Gene3D" id="1.10.1040.10">
    <property type="entry name" value="N-(1-d-carboxylethyl)-l-norvaline Dehydrogenase, domain 2"/>
    <property type="match status" value="1"/>
</dbReference>
<dbReference type="Proteomes" id="UP000809440">
    <property type="component" value="Unassembled WGS sequence"/>
</dbReference>
<dbReference type="InterPro" id="IPR036291">
    <property type="entry name" value="NAD(P)-bd_dom_sf"/>
</dbReference>
<evidence type="ECO:0000256" key="1">
    <source>
        <dbReference type="ARBA" id="ARBA00023002"/>
    </source>
</evidence>
<dbReference type="RefSeq" id="WP_085628532.1">
    <property type="nucleotide sequence ID" value="NZ_JAFBWU010000020.1"/>
</dbReference>
<protein>
    <submittedName>
        <fullName evidence="6">NAD(P)-dependent oxidoreductase</fullName>
    </submittedName>
</protein>
<evidence type="ECO:0000256" key="2">
    <source>
        <dbReference type="ARBA" id="ARBA00023027"/>
    </source>
</evidence>
<dbReference type="SUPFAM" id="SSF51735">
    <property type="entry name" value="NAD(P)-binding Rossmann-fold domains"/>
    <property type="match status" value="1"/>
</dbReference>
<dbReference type="SUPFAM" id="SSF48179">
    <property type="entry name" value="6-phosphogluconate dehydrogenase C-terminal domain-like"/>
    <property type="match status" value="1"/>
</dbReference>
<evidence type="ECO:0000256" key="3">
    <source>
        <dbReference type="PIRSR" id="PIRSR000103-1"/>
    </source>
</evidence>
<sequence>MRVGFAGLGRMGSHMAANLVAAGHVVTAWNRSPDKARTLADKTGCAVAQTPAALTNASDVVVTMLADDPSSDVVHLGPDGLFAGQGARVFIEMGTMSPDHIRSLAKAAPEGCTVIDAPVSGATQAAADAQLLIMAGCSEDTAGPLRPVFDALGRKTICLGQTGAGAVMKLAVNSLIHGLNQTLAEALTLSEAAGIAPAAAFEVIENSAAAAPMLSYRKPLYLNEADHDVTFTVSLARKDMEVTASLAASLGTLMPQGAVTLDTLRRAEQAGFGARDMAAMLNFMRKDSE</sequence>
<proteinExistence type="predicted"/>
<keyword evidence="9" id="KW-1185">Reference proteome</keyword>
<dbReference type="PANTHER" id="PTHR43580:SF2">
    <property type="entry name" value="CYTOKINE-LIKE NUCLEAR FACTOR N-PAC"/>
    <property type="match status" value="1"/>
</dbReference>
<evidence type="ECO:0000313" key="6">
    <source>
        <dbReference type="EMBL" id="MBM2414826.1"/>
    </source>
</evidence>
<dbReference type="InterPro" id="IPR015815">
    <property type="entry name" value="HIBADH-related"/>
</dbReference>
<organism evidence="6 8">
    <name type="scientific">Marivita cryptomonadis</name>
    <dbReference type="NCBI Taxonomy" id="505252"/>
    <lineage>
        <taxon>Bacteria</taxon>
        <taxon>Pseudomonadati</taxon>
        <taxon>Pseudomonadota</taxon>
        <taxon>Alphaproteobacteria</taxon>
        <taxon>Rhodobacterales</taxon>
        <taxon>Roseobacteraceae</taxon>
        <taxon>Marivita</taxon>
    </lineage>
</organism>
<evidence type="ECO:0000313" key="7">
    <source>
        <dbReference type="EMBL" id="MBM2419497.1"/>
    </source>
</evidence>
<dbReference type="GO" id="GO:0050661">
    <property type="term" value="F:NADP binding"/>
    <property type="evidence" value="ECO:0007669"/>
    <property type="project" value="InterPro"/>
</dbReference>
<evidence type="ECO:0000259" key="5">
    <source>
        <dbReference type="Pfam" id="PF14833"/>
    </source>
</evidence>
<dbReference type="Gene3D" id="3.40.50.720">
    <property type="entry name" value="NAD(P)-binding Rossmann-like Domain"/>
    <property type="match status" value="1"/>
</dbReference>
<dbReference type="InterPro" id="IPR013328">
    <property type="entry name" value="6PGD_dom2"/>
</dbReference>
<comment type="caution">
    <text evidence="6">The sequence shown here is derived from an EMBL/GenBank/DDBJ whole genome shotgun (WGS) entry which is preliminary data.</text>
</comment>
<dbReference type="InterPro" id="IPR029154">
    <property type="entry name" value="HIBADH-like_NADP-bd"/>
</dbReference>
<dbReference type="InterPro" id="IPR008927">
    <property type="entry name" value="6-PGluconate_DH-like_C_sf"/>
</dbReference>
<gene>
    <name evidence="6" type="ORF">JQX41_21175</name>
    <name evidence="7" type="ORF">JQX48_21195</name>
</gene>
<feature type="active site" evidence="3">
    <location>
        <position position="169"/>
    </location>
</feature>
<keyword evidence="1" id="KW-0560">Oxidoreductase</keyword>
<dbReference type="GO" id="GO:0016491">
    <property type="term" value="F:oxidoreductase activity"/>
    <property type="evidence" value="ECO:0007669"/>
    <property type="project" value="UniProtKB-KW"/>
</dbReference>
<dbReference type="GeneID" id="62640254"/>
<evidence type="ECO:0000313" key="9">
    <source>
        <dbReference type="Proteomes" id="UP000809440"/>
    </source>
</evidence>
<dbReference type="Pfam" id="PF03446">
    <property type="entry name" value="NAD_binding_2"/>
    <property type="match status" value="1"/>
</dbReference>
<dbReference type="InterPro" id="IPR006115">
    <property type="entry name" value="6PGDH_NADP-bd"/>
</dbReference>
<evidence type="ECO:0000313" key="8">
    <source>
        <dbReference type="Proteomes" id="UP000755667"/>
    </source>
</evidence>
<dbReference type="EMBL" id="JAFBXE010000020">
    <property type="protein sequence ID" value="MBM2414826.1"/>
    <property type="molecule type" value="Genomic_DNA"/>
</dbReference>
<dbReference type="OrthoDB" id="9805754at2"/>
<name>A0A9Q2P3M8_9RHOB</name>
<dbReference type="InterPro" id="IPR051265">
    <property type="entry name" value="HIBADH-related_NP60_sf"/>
</dbReference>
<accession>A0A9Q2P3M8</accession>
<feature type="domain" description="6-phosphogluconate dehydrogenase NADP-binding" evidence="4">
    <location>
        <begin position="2"/>
        <end position="160"/>
    </location>
</feature>
<keyword evidence="2" id="KW-0520">NAD</keyword>
<dbReference type="GO" id="GO:0051287">
    <property type="term" value="F:NAD binding"/>
    <property type="evidence" value="ECO:0007669"/>
    <property type="project" value="InterPro"/>
</dbReference>